<evidence type="ECO:0000256" key="5">
    <source>
        <dbReference type="ARBA" id="ARBA00023284"/>
    </source>
</evidence>
<evidence type="ECO:0000313" key="7">
    <source>
        <dbReference type="EMBL" id="MFD2238679.1"/>
    </source>
</evidence>
<evidence type="ECO:0000256" key="2">
    <source>
        <dbReference type="ARBA" id="ARBA00007758"/>
    </source>
</evidence>
<accession>A0ABW5CMX2</accession>
<proteinExistence type="inferred from homology"/>
<gene>
    <name evidence="7" type="ORF">ACFSKQ_14585</name>
</gene>
<evidence type="ECO:0000256" key="1">
    <source>
        <dbReference type="ARBA" id="ARBA00004196"/>
    </source>
</evidence>
<dbReference type="InterPro" id="IPR017937">
    <property type="entry name" value="Thioredoxin_CS"/>
</dbReference>
<dbReference type="PROSITE" id="PS51352">
    <property type="entry name" value="THIOREDOXIN_2"/>
    <property type="match status" value="1"/>
</dbReference>
<keyword evidence="5" id="KW-0676">Redox-active center</keyword>
<keyword evidence="3" id="KW-0201">Cytochrome c-type biogenesis</keyword>
<evidence type="ECO:0000256" key="4">
    <source>
        <dbReference type="ARBA" id="ARBA00023157"/>
    </source>
</evidence>
<dbReference type="PANTHER" id="PTHR42852">
    <property type="entry name" value="THIOL:DISULFIDE INTERCHANGE PROTEIN DSBE"/>
    <property type="match status" value="1"/>
</dbReference>
<dbReference type="EMBL" id="JBHUIJ010000022">
    <property type="protein sequence ID" value="MFD2238679.1"/>
    <property type="molecule type" value="Genomic_DNA"/>
</dbReference>
<evidence type="ECO:0000256" key="3">
    <source>
        <dbReference type="ARBA" id="ARBA00022748"/>
    </source>
</evidence>
<evidence type="ECO:0000313" key="8">
    <source>
        <dbReference type="Proteomes" id="UP001597371"/>
    </source>
</evidence>
<name>A0ABW5CMX2_9HYPH</name>
<evidence type="ECO:0000259" key="6">
    <source>
        <dbReference type="PROSITE" id="PS51352"/>
    </source>
</evidence>
<comment type="similarity">
    <text evidence="2">Belongs to the thioredoxin family. DsbE subfamily.</text>
</comment>
<keyword evidence="4" id="KW-1015">Disulfide bond</keyword>
<dbReference type="InterPro" id="IPR036249">
    <property type="entry name" value="Thioredoxin-like_sf"/>
</dbReference>
<sequence>MTAPAAAARRRPFLVALPLLVFGALAAIFLTQLLSGRDPQALPSVLIGRPAPQTSLPPLEGAAVPALELPSGGTGRPVLVNVFASWCGPCRQEHPMLMALGEDSRLDLAAINYKDRPDRALAFLDELGNPFDAIGVDGTGAATIDWGVYGVPETFLVSADGTILWKQTGPLTQASVDTGLIPALEASLAR</sequence>
<dbReference type="PROSITE" id="PS00194">
    <property type="entry name" value="THIOREDOXIN_1"/>
    <property type="match status" value="1"/>
</dbReference>
<dbReference type="Gene3D" id="3.40.30.10">
    <property type="entry name" value="Glutaredoxin"/>
    <property type="match status" value="1"/>
</dbReference>
<dbReference type="PANTHER" id="PTHR42852:SF6">
    <property type="entry name" value="THIOL:DISULFIDE INTERCHANGE PROTEIN DSBE"/>
    <property type="match status" value="1"/>
</dbReference>
<dbReference type="InterPro" id="IPR004799">
    <property type="entry name" value="Periplasmic_diS_OxRdtase_DsbE"/>
</dbReference>
<comment type="subcellular location">
    <subcellularLocation>
        <location evidence="1">Cell envelope</location>
    </subcellularLocation>
</comment>
<dbReference type="Proteomes" id="UP001597371">
    <property type="component" value="Unassembled WGS sequence"/>
</dbReference>
<dbReference type="Pfam" id="PF08534">
    <property type="entry name" value="Redoxin"/>
    <property type="match status" value="1"/>
</dbReference>
<dbReference type="CDD" id="cd03010">
    <property type="entry name" value="TlpA_like_DsbE"/>
    <property type="match status" value="1"/>
</dbReference>
<dbReference type="RefSeq" id="WP_209737155.1">
    <property type="nucleotide sequence ID" value="NZ_CP072611.1"/>
</dbReference>
<dbReference type="InterPro" id="IPR050553">
    <property type="entry name" value="Thioredoxin_ResA/DsbE_sf"/>
</dbReference>
<dbReference type="NCBIfam" id="TIGR00385">
    <property type="entry name" value="dsbE"/>
    <property type="match status" value="1"/>
</dbReference>
<comment type="caution">
    <text evidence="7">The sequence shown here is derived from an EMBL/GenBank/DDBJ whole genome shotgun (WGS) entry which is preliminary data.</text>
</comment>
<protein>
    <submittedName>
        <fullName evidence="7">DsbE family thiol:disulfide interchange protein</fullName>
    </submittedName>
</protein>
<dbReference type="SUPFAM" id="SSF52833">
    <property type="entry name" value="Thioredoxin-like"/>
    <property type="match status" value="1"/>
</dbReference>
<feature type="domain" description="Thioredoxin" evidence="6">
    <location>
        <begin position="45"/>
        <end position="186"/>
    </location>
</feature>
<reference evidence="8" key="1">
    <citation type="journal article" date="2019" name="Int. J. Syst. Evol. Microbiol.">
        <title>The Global Catalogue of Microorganisms (GCM) 10K type strain sequencing project: providing services to taxonomists for standard genome sequencing and annotation.</title>
        <authorList>
            <consortium name="The Broad Institute Genomics Platform"/>
            <consortium name="The Broad Institute Genome Sequencing Center for Infectious Disease"/>
            <person name="Wu L."/>
            <person name="Ma J."/>
        </authorList>
    </citation>
    <scope>NUCLEOTIDE SEQUENCE [LARGE SCALE GENOMIC DNA]</scope>
    <source>
        <strain evidence="8">ZS-35-S2</strain>
    </source>
</reference>
<organism evidence="7 8">
    <name type="scientific">Aureimonas populi</name>
    <dbReference type="NCBI Taxonomy" id="1701758"/>
    <lineage>
        <taxon>Bacteria</taxon>
        <taxon>Pseudomonadati</taxon>
        <taxon>Pseudomonadota</taxon>
        <taxon>Alphaproteobacteria</taxon>
        <taxon>Hyphomicrobiales</taxon>
        <taxon>Aurantimonadaceae</taxon>
        <taxon>Aureimonas</taxon>
    </lineage>
</organism>
<dbReference type="InterPro" id="IPR013766">
    <property type="entry name" value="Thioredoxin_domain"/>
</dbReference>
<keyword evidence="8" id="KW-1185">Reference proteome</keyword>
<dbReference type="InterPro" id="IPR013740">
    <property type="entry name" value="Redoxin"/>
</dbReference>